<dbReference type="InParanoid" id="B0E0R9"/>
<feature type="region of interest" description="Disordered" evidence="1">
    <location>
        <begin position="225"/>
        <end position="288"/>
    </location>
</feature>
<organism evidence="4">
    <name type="scientific">Laccaria bicolor (strain S238N-H82 / ATCC MYA-4686)</name>
    <name type="common">Bicoloured deceiver</name>
    <name type="synonym">Laccaria laccata var. bicolor</name>
    <dbReference type="NCBI Taxonomy" id="486041"/>
    <lineage>
        <taxon>Eukaryota</taxon>
        <taxon>Fungi</taxon>
        <taxon>Dikarya</taxon>
        <taxon>Basidiomycota</taxon>
        <taxon>Agaricomycotina</taxon>
        <taxon>Agaricomycetes</taxon>
        <taxon>Agaricomycetidae</taxon>
        <taxon>Agaricales</taxon>
        <taxon>Agaricineae</taxon>
        <taxon>Hydnangiaceae</taxon>
        <taxon>Laccaria</taxon>
    </lineage>
</organism>
<dbReference type="RefSeq" id="XP_001889777.1">
    <property type="nucleotide sequence ID" value="XM_001889742.1"/>
</dbReference>
<gene>
    <name evidence="3" type="ORF">LACBIDRAFT_334915</name>
</gene>
<evidence type="ECO:0000256" key="1">
    <source>
        <dbReference type="SAM" id="MobiDB-lite"/>
    </source>
</evidence>
<name>B0E0R9_LACBS</name>
<feature type="compositionally biased region" description="Acidic residues" evidence="1">
    <location>
        <begin position="497"/>
        <end position="509"/>
    </location>
</feature>
<dbReference type="EMBL" id="DS547162">
    <property type="protein sequence ID" value="EDQ99553.1"/>
    <property type="molecule type" value="Genomic_DNA"/>
</dbReference>
<proteinExistence type="predicted"/>
<evidence type="ECO:0000313" key="4">
    <source>
        <dbReference type="Proteomes" id="UP000001194"/>
    </source>
</evidence>
<dbReference type="GeneID" id="6085419"/>
<feature type="region of interest" description="Disordered" evidence="1">
    <location>
        <begin position="491"/>
        <end position="517"/>
    </location>
</feature>
<feature type="chain" id="PRO_5005335910" evidence="2">
    <location>
        <begin position="21"/>
        <end position="913"/>
    </location>
</feature>
<accession>B0E0R9</accession>
<dbReference type="HOGENOM" id="CLU_318577_0_0_1"/>
<protein>
    <submittedName>
        <fullName evidence="3">Predicted protein</fullName>
    </submittedName>
</protein>
<evidence type="ECO:0000256" key="2">
    <source>
        <dbReference type="SAM" id="SignalP"/>
    </source>
</evidence>
<reference evidence="3 4" key="1">
    <citation type="journal article" date="2008" name="Nature">
        <title>The genome of Laccaria bicolor provides insights into mycorrhizal symbiosis.</title>
        <authorList>
            <person name="Martin F."/>
            <person name="Aerts A."/>
            <person name="Ahren D."/>
            <person name="Brun A."/>
            <person name="Danchin E.G.J."/>
            <person name="Duchaussoy F."/>
            <person name="Gibon J."/>
            <person name="Kohler A."/>
            <person name="Lindquist E."/>
            <person name="Pereda V."/>
            <person name="Salamov A."/>
            <person name="Shapiro H.J."/>
            <person name="Wuyts J."/>
            <person name="Blaudez D."/>
            <person name="Buee M."/>
            <person name="Brokstein P."/>
            <person name="Canbaeck B."/>
            <person name="Cohen D."/>
            <person name="Courty P.E."/>
            <person name="Coutinho P.M."/>
            <person name="Delaruelle C."/>
            <person name="Detter J.C."/>
            <person name="Deveau A."/>
            <person name="DiFazio S."/>
            <person name="Duplessis S."/>
            <person name="Fraissinet-Tachet L."/>
            <person name="Lucic E."/>
            <person name="Frey-Klett P."/>
            <person name="Fourrey C."/>
            <person name="Feussner I."/>
            <person name="Gay G."/>
            <person name="Grimwood J."/>
            <person name="Hoegger P.J."/>
            <person name="Jain P."/>
            <person name="Kilaru S."/>
            <person name="Labbe J."/>
            <person name="Lin Y.C."/>
            <person name="Legue V."/>
            <person name="Le Tacon F."/>
            <person name="Marmeisse R."/>
            <person name="Melayah D."/>
            <person name="Montanini B."/>
            <person name="Muratet M."/>
            <person name="Nehls U."/>
            <person name="Niculita-Hirzel H."/>
            <person name="Oudot-Le Secq M.P."/>
            <person name="Peter M."/>
            <person name="Quesneville H."/>
            <person name="Rajashekar B."/>
            <person name="Reich M."/>
            <person name="Rouhier N."/>
            <person name="Schmutz J."/>
            <person name="Yin T."/>
            <person name="Chalot M."/>
            <person name="Henrissat B."/>
            <person name="Kuees U."/>
            <person name="Lucas S."/>
            <person name="Van de Peer Y."/>
            <person name="Podila G.K."/>
            <person name="Polle A."/>
            <person name="Pukkila P.J."/>
            <person name="Richardson P.M."/>
            <person name="Rouze P."/>
            <person name="Sanders I.R."/>
            <person name="Stajich J.E."/>
            <person name="Tunlid A."/>
            <person name="Tuskan G."/>
            <person name="Grigoriev I.V."/>
        </authorList>
    </citation>
    <scope>NUCLEOTIDE SEQUENCE [LARGE SCALE GENOMIC DNA]</scope>
    <source>
        <strain evidence="4">S238N-H82 / ATCC MYA-4686</strain>
    </source>
</reference>
<sequence length="913" mass="101071">MASWQILFDGSVFLCAVFYSARLLFDEEGLANCDGEDIANLLAIVHPLMIRYIRSLDDGSQETPGDLCVRKLLYNAWAVLSTDHANPAWDEWMLEAPIEDEYYSEVLPAICDAPVRANPFMALSMPIKRRVGLLDSPDLIRFSPTPPHSFPAAGPSRAPGVGSVDVPIPLFLSPTPPPGILPTSTPPLVPSANTPVILKVPCLNIPKVEMHTRRKRPAKAIAKMKNTLMLAPSAKSKASKRKRSPSEEGEDGQSDKSFIANPPPRKRGRPRKNSPEVINPDLTRDKKHLFPPHQRFIGAFNVPTDLEHLFNKPFMPEPCVQCSMGKNRKEEKCQFQGWGYPCVPCKTAHFTCCEYSLKPVRRAEVRSILGRRPARLAPELIVSHIQDAVFDQQHIRANQAIIDSLMYRQDTNMRRTAQALFDLAAIEGKESLVGTIFQTQDDFDHYFPFIMSFLGNLSAPVDDSEDEDATKNSRDNLAEMAVLFEKIYPGHPSAKDSDDDNEDNEDEAPANDGSLSSPLLLKSTVLSCSAKREDQGCRTVELVKRREKSSSIVAQFTTLLPSLNMAPPAPLASTLVIRDNINEAFKTYASLKPTFQPFVLLSMLSSIAGLCGTLVTSGDPAIFTDHNLSEPVFIVRQEYNTLNDLDKSVTDPVGFNVCWDFCKKVQIIRDAGNAQKRGAADVAAALADVKPKPRPRKAVKSKAVIDDKDGDEIEIIGNVDVTMGASDGPITAASGPDAMKIDNLFNGEVEAKVATKDKGKKRAATKFPFKRTETVRIPYAAVPGMDTKHCIYFKAAAIKNGQVASSSNKRARIDPSSSTDLADLQRRRGHSLLLDSSIKDFITQRTRVVLDKPMLGEPTLDYYCTTELDLRNRVITVLQRMDLELKLFEVINAEYETVADLLKDYEEIEAFLA</sequence>
<evidence type="ECO:0000313" key="3">
    <source>
        <dbReference type="EMBL" id="EDQ99553.1"/>
    </source>
</evidence>
<keyword evidence="4" id="KW-1185">Reference proteome</keyword>
<dbReference type="Proteomes" id="UP000001194">
    <property type="component" value="Unassembled WGS sequence"/>
</dbReference>
<keyword evidence="2" id="KW-0732">Signal</keyword>
<dbReference type="AlphaFoldDB" id="B0E0R9"/>
<dbReference type="KEGG" id="lbc:LACBIDRAFT_334915"/>
<feature type="signal peptide" evidence="2">
    <location>
        <begin position="1"/>
        <end position="20"/>
    </location>
</feature>